<feature type="region of interest" description="Disordered" evidence="1">
    <location>
        <begin position="25"/>
        <end position="88"/>
    </location>
</feature>
<name>A0AAP0KME3_9MAGN</name>
<sequence length="122" mass="13215">MAKFASSLFSFFCISVLASVPTIETDTTHSSPPFSSSSSSPSWPSSSSCQSPSTKCRSKVKKTKEKIKPKHEKTNKVQKQSPQRPSIDEAVIYCNQSWKGTLSSTAINRGKGKITDGGLRGQ</sequence>
<evidence type="ECO:0000313" key="4">
    <source>
        <dbReference type="Proteomes" id="UP001417504"/>
    </source>
</evidence>
<dbReference type="AlphaFoldDB" id="A0AAP0KME3"/>
<organism evidence="3 4">
    <name type="scientific">Stephania japonica</name>
    <dbReference type="NCBI Taxonomy" id="461633"/>
    <lineage>
        <taxon>Eukaryota</taxon>
        <taxon>Viridiplantae</taxon>
        <taxon>Streptophyta</taxon>
        <taxon>Embryophyta</taxon>
        <taxon>Tracheophyta</taxon>
        <taxon>Spermatophyta</taxon>
        <taxon>Magnoliopsida</taxon>
        <taxon>Ranunculales</taxon>
        <taxon>Menispermaceae</taxon>
        <taxon>Menispermoideae</taxon>
        <taxon>Cissampelideae</taxon>
        <taxon>Stephania</taxon>
    </lineage>
</organism>
<feature type="compositionally biased region" description="Low complexity" evidence="1">
    <location>
        <begin position="30"/>
        <end position="53"/>
    </location>
</feature>
<dbReference type="EMBL" id="JBBNAE010000001">
    <property type="protein sequence ID" value="KAK9155131.1"/>
    <property type="molecule type" value="Genomic_DNA"/>
</dbReference>
<protein>
    <submittedName>
        <fullName evidence="3">Uncharacterized protein</fullName>
    </submittedName>
</protein>
<proteinExistence type="predicted"/>
<keyword evidence="2" id="KW-0732">Signal</keyword>
<evidence type="ECO:0000313" key="3">
    <source>
        <dbReference type="EMBL" id="KAK9155131.1"/>
    </source>
</evidence>
<feature type="chain" id="PRO_5042960768" evidence="2">
    <location>
        <begin position="19"/>
        <end position="122"/>
    </location>
</feature>
<keyword evidence="4" id="KW-1185">Reference proteome</keyword>
<reference evidence="3 4" key="1">
    <citation type="submission" date="2024-01" db="EMBL/GenBank/DDBJ databases">
        <title>Genome assemblies of Stephania.</title>
        <authorList>
            <person name="Yang L."/>
        </authorList>
    </citation>
    <scope>NUCLEOTIDE SEQUENCE [LARGE SCALE GENOMIC DNA]</scope>
    <source>
        <strain evidence="3">QJT</strain>
        <tissue evidence="3">Leaf</tissue>
    </source>
</reference>
<evidence type="ECO:0000256" key="2">
    <source>
        <dbReference type="SAM" id="SignalP"/>
    </source>
</evidence>
<gene>
    <name evidence="3" type="ORF">Sjap_002611</name>
</gene>
<feature type="compositionally biased region" description="Basic residues" evidence="1">
    <location>
        <begin position="56"/>
        <end position="73"/>
    </location>
</feature>
<feature type="signal peptide" evidence="2">
    <location>
        <begin position="1"/>
        <end position="18"/>
    </location>
</feature>
<dbReference type="Proteomes" id="UP001417504">
    <property type="component" value="Unassembled WGS sequence"/>
</dbReference>
<evidence type="ECO:0000256" key="1">
    <source>
        <dbReference type="SAM" id="MobiDB-lite"/>
    </source>
</evidence>
<comment type="caution">
    <text evidence="3">The sequence shown here is derived from an EMBL/GenBank/DDBJ whole genome shotgun (WGS) entry which is preliminary data.</text>
</comment>
<accession>A0AAP0KME3</accession>